<protein>
    <submittedName>
        <fullName evidence="2">Uncharacterized protein</fullName>
    </submittedName>
</protein>
<reference evidence="2 3" key="1">
    <citation type="journal article" date="2015" name="Fungal Genet. Biol.">
        <title>Evolution of novel wood decay mechanisms in Agaricales revealed by the genome sequences of Fistulina hepatica and Cylindrobasidium torrendii.</title>
        <authorList>
            <person name="Floudas D."/>
            <person name="Held B.W."/>
            <person name="Riley R."/>
            <person name="Nagy L.G."/>
            <person name="Koehler G."/>
            <person name="Ransdell A.S."/>
            <person name="Younus H."/>
            <person name="Chow J."/>
            <person name="Chiniquy J."/>
            <person name="Lipzen A."/>
            <person name="Tritt A."/>
            <person name="Sun H."/>
            <person name="Haridas S."/>
            <person name="LaButti K."/>
            <person name="Ohm R.A."/>
            <person name="Kues U."/>
            <person name="Blanchette R.A."/>
            <person name="Grigoriev I.V."/>
            <person name="Minto R.E."/>
            <person name="Hibbett D.S."/>
        </authorList>
    </citation>
    <scope>NUCLEOTIDE SEQUENCE [LARGE SCALE GENOMIC DNA]</scope>
    <source>
        <strain evidence="2 3">ATCC 64428</strain>
    </source>
</reference>
<feature type="region of interest" description="Disordered" evidence="1">
    <location>
        <begin position="54"/>
        <end position="126"/>
    </location>
</feature>
<gene>
    <name evidence="2" type="ORF">FISHEDRAFT_74023</name>
</gene>
<accession>A0A0D7ABI4</accession>
<evidence type="ECO:0000313" key="2">
    <source>
        <dbReference type="EMBL" id="KIY48025.1"/>
    </source>
</evidence>
<feature type="compositionally biased region" description="Basic residues" evidence="1">
    <location>
        <begin position="83"/>
        <end position="103"/>
    </location>
</feature>
<dbReference type="Proteomes" id="UP000054144">
    <property type="component" value="Unassembled WGS sequence"/>
</dbReference>
<name>A0A0D7ABI4_9AGAR</name>
<dbReference type="OrthoDB" id="2640446at2759"/>
<dbReference type="AlphaFoldDB" id="A0A0D7ABI4"/>
<feature type="compositionally biased region" description="Polar residues" evidence="1">
    <location>
        <begin position="54"/>
        <end position="66"/>
    </location>
</feature>
<proteinExistence type="predicted"/>
<feature type="compositionally biased region" description="Polar residues" evidence="1">
    <location>
        <begin position="73"/>
        <end position="82"/>
    </location>
</feature>
<evidence type="ECO:0000256" key="1">
    <source>
        <dbReference type="SAM" id="MobiDB-lite"/>
    </source>
</evidence>
<dbReference type="EMBL" id="KN881858">
    <property type="protein sequence ID" value="KIY48025.1"/>
    <property type="molecule type" value="Genomic_DNA"/>
</dbReference>
<organism evidence="2 3">
    <name type="scientific">Fistulina hepatica ATCC 64428</name>
    <dbReference type="NCBI Taxonomy" id="1128425"/>
    <lineage>
        <taxon>Eukaryota</taxon>
        <taxon>Fungi</taxon>
        <taxon>Dikarya</taxon>
        <taxon>Basidiomycota</taxon>
        <taxon>Agaricomycotina</taxon>
        <taxon>Agaricomycetes</taxon>
        <taxon>Agaricomycetidae</taxon>
        <taxon>Agaricales</taxon>
        <taxon>Fistulinaceae</taxon>
        <taxon>Fistulina</taxon>
    </lineage>
</organism>
<evidence type="ECO:0000313" key="3">
    <source>
        <dbReference type="Proteomes" id="UP000054144"/>
    </source>
</evidence>
<keyword evidence="3" id="KW-1185">Reference proteome</keyword>
<sequence length="171" mass="18842">MGHFVGVDDKSKGIRVWYPGTRCIIVERDFYWSQDATETVQIEGETVNNNVNAKTNQHNTPASDVMNTHPAAPNTTLPSSPVKQRHQLQGRRRQLQTLRRAKPTKPPLDDAGAGGTRDRGQASEAACEFDAQGSLYALPARGSMRRTVEGRRSRLRMELKAVTGCGRADGI</sequence>